<protein>
    <submittedName>
        <fullName evidence="1">Uncharacterized protein</fullName>
    </submittedName>
</protein>
<evidence type="ECO:0000313" key="1">
    <source>
        <dbReference type="EMBL" id="KOX72366.1"/>
    </source>
</evidence>
<reference evidence="1 2" key="1">
    <citation type="submission" date="2015-07" db="EMBL/GenBank/DDBJ databases">
        <title>The genome of Melipona quadrifasciata.</title>
        <authorList>
            <person name="Pan H."/>
            <person name="Kapheim K."/>
        </authorList>
    </citation>
    <scope>NUCLEOTIDE SEQUENCE [LARGE SCALE GENOMIC DNA]</scope>
    <source>
        <strain evidence="1">0111107301</strain>
        <tissue evidence="1">Whole body</tissue>
    </source>
</reference>
<dbReference type="Proteomes" id="UP000053105">
    <property type="component" value="Unassembled WGS sequence"/>
</dbReference>
<proteinExistence type="predicted"/>
<organism evidence="1 2">
    <name type="scientific">Melipona quadrifasciata</name>
    <dbReference type="NCBI Taxonomy" id="166423"/>
    <lineage>
        <taxon>Eukaryota</taxon>
        <taxon>Metazoa</taxon>
        <taxon>Ecdysozoa</taxon>
        <taxon>Arthropoda</taxon>
        <taxon>Hexapoda</taxon>
        <taxon>Insecta</taxon>
        <taxon>Pterygota</taxon>
        <taxon>Neoptera</taxon>
        <taxon>Endopterygota</taxon>
        <taxon>Hymenoptera</taxon>
        <taxon>Apocrita</taxon>
        <taxon>Aculeata</taxon>
        <taxon>Apoidea</taxon>
        <taxon>Anthophila</taxon>
        <taxon>Apidae</taxon>
        <taxon>Melipona</taxon>
    </lineage>
</organism>
<keyword evidence="2" id="KW-1185">Reference proteome</keyword>
<dbReference type="EMBL" id="KQ435821">
    <property type="protein sequence ID" value="KOX72366.1"/>
    <property type="molecule type" value="Genomic_DNA"/>
</dbReference>
<gene>
    <name evidence="1" type="ORF">WN51_01465</name>
</gene>
<accession>A0A0M8ZY03</accession>
<dbReference type="AlphaFoldDB" id="A0A0M8ZY03"/>
<sequence>MQSVISETRQEQDVHPIQFLVNLSRDLIFPKVGTIYMMECSLRNILKINHHYNEILLITIILYQ</sequence>
<evidence type="ECO:0000313" key="2">
    <source>
        <dbReference type="Proteomes" id="UP000053105"/>
    </source>
</evidence>
<name>A0A0M8ZY03_9HYME</name>